<dbReference type="PANTHER" id="PTHR33337:SF40">
    <property type="entry name" value="CENP-V_GFA DOMAIN-CONTAINING PROTEIN-RELATED"/>
    <property type="match status" value="1"/>
</dbReference>
<dbReference type="PROSITE" id="PS51257">
    <property type="entry name" value="PROKAR_LIPOPROTEIN"/>
    <property type="match status" value="1"/>
</dbReference>
<dbReference type="Gene3D" id="3.90.1590.10">
    <property type="entry name" value="glutathione-dependent formaldehyde- activating enzyme (gfa)"/>
    <property type="match status" value="1"/>
</dbReference>
<dbReference type="InterPro" id="IPR006913">
    <property type="entry name" value="CENP-V/GFA"/>
</dbReference>
<evidence type="ECO:0000256" key="4">
    <source>
        <dbReference type="ARBA" id="ARBA00023239"/>
    </source>
</evidence>
<dbReference type="Proteomes" id="UP001205890">
    <property type="component" value="Unassembled WGS sequence"/>
</dbReference>
<comment type="caution">
    <text evidence="6">The sequence shown here is derived from an EMBL/GenBank/DDBJ whole genome shotgun (WGS) entry which is preliminary data.</text>
</comment>
<evidence type="ECO:0000259" key="5">
    <source>
        <dbReference type="PROSITE" id="PS51891"/>
    </source>
</evidence>
<evidence type="ECO:0000256" key="2">
    <source>
        <dbReference type="ARBA" id="ARBA00022723"/>
    </source>
</evidence>
<dbReference type="EMBL" id="JANCLU010000011">
    <property type="protein sequence ID" value="MCP8939414.1"/>
    <property type="molecule type" value="Genomic_DNA"/>
</dbReference>
<name>A0ABT1LDA6_9HYPH</name>
<keyword evidence="2" id="KW-0479">Metal-binding</keyword>
<feature type="domain" description="CENP-V/GFA" evidence="5">
    <location>
        <begin position="2"/>
        <end position="119"/>
    </location>
</feature>
<comment type="similarity">
    <text evidence="1">Belongs to the Gfa family.</text>
</comment>
<accession>A0ABT1LDA6</accession>
<sequence>MRIAACSCGQLTAACEGEPVRVSICHCFACQRRTGSVFGVQSRWATKQVTITGEASEFVRRGDSGLDLRFRFCPRCGTTLWWTLERDPGLVVVAVGTFADPDFPPPTVAVYEDHGQAWTPRLTAGA</sequence>
<gene>
    <name evidence="6" type="ORF">NK718_12890</name>
</gene>
<dbReference type="Pfam" id="PF04828">
    <property type="entry name" value="GFA"/>
    <property type="match status" value="1"/>
</dbReference>
<proteinExistence type="inferred from homology"/>
<keyword evidence="7" id="KW-1185">Reference proteome</keyword>
<protein>
    <submittedName>
        <fullName evidence="6">GFA family protein</fullName>
    </submittedName>
</protein>
<dbReference type="InterPro" id="IPR011057">
    <property type="entry name" value="Mss4-like_sf"/>
</dbReference>
<dbReference type="RefSeq" id="WP_254742837.1">
    <property type="nucleotide sequence ID" value="NZ_JANCLU010000011.1"/>
</dbReference>
<organism evidence="6 7">
    <name type="scientific">Alsobacter ponti</name>
    <dbReference type="NCBI Taxonomy" id="2962936"/>
    <lineage>
        <taxon>Bacteria</taxon>
        <taxon>Pseudomonadati</taxon>
        <taxon>Pseudomonadota</taxon>
        <taxon>Alphaproteobacteria</taxon>
        <taxon>Hyphomicrobiales</taxon>
        <taxon>Alsobacteraceae</taxon>
        <taxon>Alsobacter</taxon>
    </lineage>
</organism>
<dbReference type="SUPFAM" id="SSF51316">
    <property type="entry name" value="Mss4-like"/>
    <property type="match status" value="1"/>
</dbReference>
<dbReference type="PROSITE" id="PS51891">
    <property type="entry name" value="CENP_V_GFA"/>
    <property type="match status" value="1"/>
</dbReference>
<evidence type="ECO:0000256" key="1">
    <source>
        <dbReference type="ARBA" id="ARBA00005495"/>
    </source>
</evidence>
<evidence type="ECO:0000256" key="3">
    <source>
        <dbReference type="ARBA" id="ARBA00022833"/>
    </source>
</evidence>
<keyword evidence="3" id="KW-0862">Zinc</keyword>
<evidence type="ECO:0000313" key="6">
    <source>
        <dbReference type="EMBL" id="MCP8939414.1"/>
    </source>
</evidence>
<keyword evidence="4" id="KW-0456">Lyase</keyword>
<dbReference type="PANTHER" id="PTHR33337">
    <property type="entry name" value="GFA DOMAIN-CONTAINING PROTEIN"/>
    <property type="match status" value="1"/>
</dbReference>
<reference evidence="6 7" key="1">
    <citation type="submission" date="2022-07" db="EMBL/GenBank/DDBJ databases">
        <authorList>
            <person name="Li W.-J."/>
            <person name="Deng Q.-Q."/>
        </authorList>
    </citation>
    <scope>NUCLEOTIDE SEQUENCE [LARGE SCALE GENOMIC DNA]</scope>
    <source>
        <strain evidence="6 7">SYSU M60028</strain>
    </source>
</reference>
<evidence type="ECO:0000313" key="7">
    <source>
        <dbReference type="Proteomes" id="UP001205890"/>
    </source>
</evidence>